<comment type="caution">
    <text evidence="1">The sequence shown here is derived from an EMBL/GenBank/DDBJ whole genome shotgun (WGS) entry which is preliminary data.</text>
</comment>
<feature type="non-terminal residue" evidence="1">
    <location>
        <position position="1"/>
    </location>
</feature>
<dbReference type="AlphaFoldDB" id="A0A5J9TYQ2"/>
<dbReference type="EMBL" id="RWGY01000031">
    <property type="protein sequence ID" value="TVU15988.1"/>
    <property type="molecule type" value="Genomic_DNA"/>
</dbReference>
<proteinExistence type="predicted"/>
<reference evidence="1 2" key="1">
    <citation type="journal article" date="2019" name="Sci. Rep.">
        <title>A high-quality genome of Eragrostis curvula grass provides insights into Poaceae evolution and supports new strategies to enhance forage quality.</title>
        <authorList>
            <person name="Carballo J."/>
            <person name="Santos B.A.C.M."/>
            <person name="Zappacosta D."/>
            <person name="Garbus I."/>
            <person name="Selva J.P."/>
            <person name="Gallo C.A."/>
            <person name="Diaz A."/>
            <person name="Albertini E."/>
            <person name="Caccamo M."/>
            <person name="Echenique V."/>
        </authorList>
    </citation>
    <scope>NUCLEOTIDE SEQUENCE [LARGE SCALE GENOMIC DNA]</scope>
    <source>
        <strain evidence="2">cv. Victoria</strain>
        <tissue evidence="1">Leaf</tissue>
    </source>
</reference>
<evidence type="ECO:0000313" key="2">
    <source>
        <dbReference type="Proteomes" id="UP000324897"/>
    </source>
</evidence>
<protein>
    <submittedName>
        <fullName evidence="1">Uncharacterized protein</fullName>
    </submittedName>
</protein>
<sequence>MDLPILSSAGFWPGWCAQELNLWRRACTRGGYGEQSGWKRTSLAAPAKFGVQAGLVACRAHHMLDGMADPEV</sequence>
<dbReference type="Proteomes" id="UP000324897">
    <property type="component" value="Unassembled WGS sequence"/>
</dbReference>
<accession>A0A5J9TYQ2</accession>
<gene>
    <name evidence="1" type="ORF">EJB05_39534</name>
</gene>
<organism evidence="1 2">
    <name type="scientific">Eragrostis curvula</name>
    <name type="common">weeping love grass</name>
    <dbReference type="NCBI Taxonomy" id="38414"/>
    <lineage>
        <taxon>Eukaryota</taxon>
        <taxon>Viridiplantae</taxon>
        <taxon>Streptophyta</taxon>
        <taxon>Embryophyta</taxon>
        <taxon>Tracheophyta</taxon>
        <taxon>Spermatophyta</taxon>
        <taxon>Magnoliopsida</taxon>
        <taxon>Liliopsida</taxon>
        <taxon>Poales</taxon>
        <taxon>Poaceae</taxon>
        <taxon>PACMAD clade</taxon>
        <taxon>Chloridoideae</taxon>
        <taxon>Eragrostideae</taxon>
        <taxon>Eragrostidinae</taxon>
        <taxon>Eragrostis</taxon>
    </lineage>
</organism>
<keyword evidence="2" id="KW-1185">Reference proteome</keyword>
<evidence type="ECO:0000313" key="1">
    <source>
        <dbReference type="EMBL" id="TVU15988.1"/>
    </source>
</evidence>
<name>A0A5J9TYQ2_9POAL</name>
<dbReference type="Gramene" id="TVU15988">
    <property type="protein sequence ID" value="TVU15988"/>
    <property type="gene ID" value="EJB05_39534"/>
</dbReference>